<sequence length="138" mass="15203">MDDYQIRLLTPSRRATLKTISFPVPIAPACKPILSPKIAEEALCKCTSASDPLSKFKEQDKSLGDELEVVKDKKVIKMMDKANAQAGFDAAANKVYVRKGATAYEVAHEMTHAKQCAELGKDAYGKLSRLKKIMCLIN</sequence>
<organism evidence="2 3">
    <name type="scientific">Fibrella forsythiae</name>
    <dbReference type="NCBI Taxonomy" id="2817061"/>
    <lineage>
        <taxon>Bacteria</taxon>
        <taxon>Pseudomonadati</taxon>
        <taxon>Bacteroidota</taxon>
        <taxon>Cytophagia</taxon>
        <taxon>Cytophagales</taxon>
        <taxon>Spirosomataceae</taxon>
        <taxon>Fibrella</taxon>
    </lineage>
</organism>
<dbReference type="Pfam" id="PF15640">
    <property type="entry name" value="Tox-MPTase4"/>
    <property type="match status" value="1"/>
</dbReference>
<proteinExistence type="predicted"/>
<gene>
    <name evidence="2" type="ORF">J2I46_29100</name>
</gene>
<evidence type="ECO:0000313" key="3">
    <source>
        <dbReference type="Proteomes" id="UP000664628"/>
    </source>
</evidence>
<evidence type="ECO:0000313" key="2">
    <source>
        <dbReference type="EMBL" id="MBO0952672.1"/>
    </source>
</evidence>
<feature type="domain" description="Tox-MPTase4" evidence="1">
    <location>
        <begin position="56"/>
        <end position="132"/>
    </location>
</feature>
<dbReference type="EMBL" id="JAFMYW010000012">
    <property type="protein sequence ID" value="MBO0952672.1"/>
    <property type="molecule type" value="Genomic_DNA"/>
</dbReference>
<evidence type="ECO:0000259" key="1">
    <source>
        <dbReference type="Pfam" id="PF15640"/>
    </source>
</evidence>
<protein>
    <recommendedName>
        <fullName evidence="1">Tox-MPTase4 domain-containing protein</fullName>
    </recommendedName>
</protein>
<reference evidence="2 3" key="1">
    <citation type="submission" date="2021-03" db="EMBL/GenBank/DDBJ databases">
        <title>Fibrella sp. HMF5405 genome sequencing and assembly.</title>
        <authorList>
            <person name="Kang H."/>
            <person name="Kim H."/>
            <person name="Bae S."/>
            <person name="Joh K."/>
        </authorList>
    </citation>
    <scope>NUCLEOTIDE SEQUENCE [LARGE SCALE GENOMIC DNA]</scope>
    <source>
        <strain evidence="2 3">HMF5405</strain>
    </source>
</reference>
<accession>A0ABS3JRN2</accession>
<keyword evidence="3" id="KW-1185">Reference proteome</keyword>
<comment type="caution">
    <text evidence="2">The sequence shown here is derived from an EMBL/GenBank/DDBJ whole genome shotgun (WGS) entry which is preliminary data.</text>
</comment>
<dbReference type="Proteomes" id="UP000664628">
    <property type="component" value="Unassembled WGS sequence"/>
</dbReference>
<dbReference type="RefSeq" id="WP_207332618.1">
    <property type="nucleotide sequence ID" value="NZ_JAFMYW010000012.1"/>
</dbReference>
<dbReference type="InterPro" id="IPR028912">
    <property type="entry name" value="Tox-MPTase4_dom"/>
</dbReference>
<name>A0ABS3JRN2_9BACT</name>